<feature type="region of interest" description="Disordered" evidence="2">
    <location>
        <begin position="1"/>
        <end position="46"/>
    </location>
</feature>
<comment type="similarity">
    <text evidence="1">Belongs to the MT-A70-like family.</text>
</comment>
<name>S8A4W7_DACHA</name>
<gene>
    <name evidence="3" type="ORF">H072_8210</name>
</gene>
<dbReference type="EMBL" id="AQGS01000582">
    <property type="protein sequence ID" value="EPS38070.1"/>
    <property type="molecule type" value="Genomic_DNA"/>
</dbReference>
<evidence type="ECO:0000256" key="1">
    <source>
        <dbReference type="PROSITE-ProRule" id="PRU00489"/>
    </source>
</evidence>
<dbReference type="InterPro" id="IPR007757">
    <property type="entry name" value="MT-A70-like"/>
</dbReference>
<dbReference type="GO" id="GO:0005634">
    <property type="term" value="C:nucleus"/>
    <property type="evidence" value="ECO:0007669"/>
    <property type="project" value="TreeGrafter"/>
</dbReference>
<dbReference type="HOGENOM" id="CLU_027091_2_0_1"/>
<protein>
    <recommendedName>
        <fullName evidence="5">Methyltransferase-like protein 4</fullName>
    </recommendedName>
</protein>
<dbReference type="PANTHER" id="PTHR12829:SF4">
    <property type="entry name" value="N(6)-ADENINE-SPECIFIC METHYLTRANSFERASE METTL4"/>
    <property type="match status" value="1"/>
</dbReference>
<reference evidence="3 4" key="1">
    <citation type="journal article" date="2013" name="PLoS Genet.">
        <title>Genomic mechanisms accounting for the adaptation to parasitism in nematode-trapping fungi.</title>
        <authorList>
            <person name="Meerupati T."/>
            <person name="Andersson K.M."/>
            <person name="Friman E."/>
            <person name="Kumar D."/>
            <person name="Tunlid A."/>
            <person name="Ahren D."/>
        </authorList>
    </citation>
    <scope>NUCLEOTIDE SEQUENCE [LARGE SCALE GENOMIC DNA]</scope>
    <source>
        <strain evidence="3 4">CBS 200.50</strain>
    </source>
</reference>
<evidence type="ECO:0000313" key="3">
    <source>
        <dbReference type="EMBL" id="EPS38070.1"/>
    </source>
</evidence>
<evidence type="ECO:0000256" key="2">
    <source>
        <dbReference type="SAM" id="MobiDB-lite"/>
    </source>
</evidence>
<dbReference type="PROSITE" id="PS51143">
    <property type="entry name" value="MT_A70"/>
    <property type="match status" value="1"/>
</dbReference>
<organism evidence="3 4">
    <name type="scientific">Dactylellina haptotyla (strain CBS 200.50)</name>
    <name type="common">Nematode-trapping fungus</name>
    <name type="synonym">Monacrosporium haptotylum</name>
    <dbReference type="NCBI Taxonomy" id="1284197"/>
    <lineage>
        <taxon>Eukaryota</taxon>
        <taxon>Fungi</taxon>
        <taxon>Dikarya</taxon>
        <taxon>Ascomycota</taxon>
        <taxon>Pezizomycotina</taxon>
        <taxon>Orbiliomycetes</taxon>
        <taxon>Orbiliales</taxon>
        <taxon>Orbiliaceae</taxon>
        <taxon>Dactylellina</taxon>
    </lineage>
</organism>
<dbReference type="OrthoDB" id="61116at2759"/>
<comment type="caution">
    <text evidence="3">The sequence shown here is derived from an EMBL/GenBank/DDBJ whole genome shotgun (WGS) entry which is preliminary data.</text>
</comment>
<sequence>MDLGPNNPHGKPIKHAAMLPSTPSPPSRSRPPASAAGLRDGQPTDDVLLVDIPSSLSSPPFLRRESSVPLVTKPYSVVEPKSRVPFDQGLVDRHEQKKQWMHHGLLALQDMFGSCFPLRVDDARPLEIDTDEQPEESILNNVEEPNLLMFQENLSSVLRMYDHDAGVITDLTDASLHALSLIDVYGTVYFNSLPYWLTLKITIDKNYEYIIPPKAAFLLGPFSQTLPLFGAFSESSNPSAFDFILLDPPWPNRSAHRAKHQNSYKTSTFDVYDLFKLKVSGHLRRDGVLAIWITNNSKWRKFVFEKLFPAWKVQMVAEWFWVKITTNGEPLFDLENIARKPYESLILAIPIPSPKLRPLLSNPDQPQLTDKLIFATPDIHSRKPCLKGLIDPYLSSPDPRCCEIFARNLTEGWFSWGNEVLKGNWRGCWT</sequence>
<dbReference type="Proteomes" id="UP000015100">
    <property type="component" value="Unassembled WGS sequence"/>
</dbReference>
<dbReference type="PANTHER" id="PTHR12829">
    <property type="entry name" value="N6-ADENOSINE-METHYLTRANSFERASE"/>
    <property type="match status" value="1"/>
</dbReference>
<dbReference type="GO" id="GO:0008168">
    <property type="term" value="F:methyltransferase activity"/>
    <property type="evidence" value="ECO:0007669"/>
    <property type="project" value="TreeGrafter"/>
</dbReference>
<evidence type="ECO:0000313" key="4">
    <source>
        <dbReference type="Proteomes" id="UP000015100"/>
    </source>
</evidence>
<evidence type="ECO:0008006" key="5">
    <source>
        <dbReference type="Google" id="ProtNLM"/>
    </source>
</evidence>
<dbReference type="InterPro" id="IPR029063">
    <property type="entry name" value="SAM-dependent_MTases_sf"/>
</dbReference>
<dbReference type="STRING" id="1284197.S8A4W7"/>
<reference evidence="4" key="2">
    <citation type="submission" date="2013-04" db="EMBL/GenBank/DDBJ databases">
        <title>Genomic mechanisms accounting for the adaptation to parasitism in nematode-trapping fungi.</title>
        <authorList>
            <person name="Ahren D.G."/>
        </authorList>
    </citation>
    <scope>NUCLEOTIDE SEQUENCE [LARGE SCALE GENOMIC DNA]</scope>
    <source>
        <strain evidence="4">CBS 200.50</strain>
    </source>
</reference>
<dbReference type="Pfam" id="PF05063">
    <property type="entry name" value="MT-A70"/>
    <property type="match status" value="1"/>
</dbReference>
<accession>S8A4W7</accession>
<dbReference type="SUPFAM" id="SSF53335">
    <property type="entry name" value="S-adenosyl-L-methionine-dependent methyltransferases"/>
    <property type="match status" value="1"/>
</dbReference>
<dbReference type="AlphaFoldDB" id="S8A4W7"/>
<dbReference type="eggNOG" id="KOG2356">
    <property type="taxonomic scope" value="Eukaryota"/>
</dbReference>
<proteinExistence type="inferred from homology"/>
<dbReference type="OMA" id="CCEIFAR"/>
<keyword evidence="4" id="KW-1185">Reference proteome</keyword>